<name>A0AAF0R2C3_SOLVR</name>
<keyword evidence="1" id="KW-0812">Transmembrane</keyword>
<organism evidence="2 3">
    <name type="scientific">Solanum verrucosum</name>
    <dbReference type="NCBI Taxonomy" id="315347"/>
    <lineage>
        <taxon>Eukaryota</taxon>
        <taxon>Viridiplantae</taxon>
        <taxon>Streptophyta</taxon>
        <taxon>Embryophyta</taxon>
        <taxon>Tracheophyta</taxon>
        <taxon>Spermatophyta</taxon>
        <taxon>Magnoliopsida</taxon>
        <taxon>eudicotyledons</taxon>
        <taxon>Gunneridae</taxon>
        <taxon>Pentapetalae</taxon>
        <taxon>asterids</taxon>
        <taxon>lamiids</taxon>
        <taxon>Solanales</taxon>
        <taxon>Solanaceae</taxon>
        <taxon>Solanoideae</taxon>
        <taxon>Solaneae</taxon>
        <taxon>Solanum</taxon>
    </lineage>
</organism>
<keyword evidence="3" id="KW-1185">Reference proteome</keyword>
<dbReference type="AlphaFoldDB" id="A0AAF0R2C3"/>
<evidence type="ECO:0000313" key="3">
    <source>
        <dbReference type="Proteomes" id="UP001234989"/>
    </source>
</evidence>
<dbReference type="EMBL" id="CP133617">
    <property type="protein sequence ID" value="WMV32732.1"/>
    <property type="molecule type" value="Genomic_DNA"/>
</dbReference>
<evidence type="ECO:0000256" key="1">
    <source>
        <dbReference type="SAM" id="Phobius"/>
    </source>
</evidence>
<dbReference type="Proteomes" id="UP001234989">
    <property type="component" value="Chromosome 6"/>
</dbReference>
<proteinExistence type="predicted"/>
<keyword evidence="1" id="KW-0472">Membrane</keyword>
<gene>
    <name evidence="2" type="ORF">MTR67_026117</name>
</gene>
<evidence type="ECO:0000313" key="2">
    <source>
        <dbReference type="EMBL" id="WMV32732.1"/>
    </source>
</evidence>
<reference evidence="2" key="1">
    <citation type="submission" date="2023-08" db="EMBL/GenBank/DDBJ databases">
        <title>A de novo genome assembly of Solanum verrucosum Schlechtendal, a Mexican diploid species geographically isolated from the other diploid A-genome species in potato relatives.</title>
        <authorList>
            <person name="Hosaka K."/>
        </authorList>
    </citation>
    <scope>NUCLEOTIDE SEQUENCE</scope>
    <source>
        <tissue evidence="2">Young leaves</tissue>
    </source>
</reference>
<accession>A0AAF0R2C3</accession>
<feature type="non-terminal residue" evidence="2">
    <location>
        <position position="1"/>
    </location>
</feature>
<protein>
    <submittedName>
        <fullName evidence="2">Uncharacterized protein</fullName>
    </submittedName>
</protein>
<sequence length="112" mass="12775">THDGLEGQGRSYKYLDAFELRFIERLAPIIDVASLKKKKRSFVRMSHDFSLPKRLSPSPPLRHRLMILCCVPYLEMVCRRQILSMVLGSGLAPVIIIMILHGENEKEGAPED</sequence>
<keyword evidence="1" id="KW-1133">Transmembrane helix</keyword>
<feature type="transmembrane region" description="Helical" evidence="1">
    <location>
        <begin position="82"/>
        <end position="102"/>
    </location>
</feature>